<dbReference type="AlphaFoldDB" id="A0A2W5SJH0"/>
<accession>A0A2W5SJH0</accession>
<dbReference type="Gene3D" id="2.30.110.10">
    <property type="entry name" value="Electron Transport, Fmn-binding Protein, Chain A"/>
    <property type="match status" value="1"/>
</dbReference>
<sequence>MATLTDPMKEMISQQLPFLATVTDAETLRPNLGPKRSLRVWDDHTLVYNENTGRQHYENLREGSLAAVAVVDWAELDGYRFIGPAEIHRTGPVWDACLAYAEDHGYAPPKAGVLIHVQQIYTLMIGAHAGELIDSDDPDYRV</sequence>
<comment type="caution">
    <text evidence="2">The sequence shown here is derived from an EMBL/GenBank/DDBJ whole genome shotgun (WGS) entry which is preliminary data.</text>
</comment>
<reference evidence="2 3" key="1">
    <citation type="submission" date="2017-08" db="EMBL/GenBank/DDBJ databases">
        <title>Infants hospitalized years apart are colonized by the same room-sourced microbial strains.</title>
        <authorList>
            <person name="Brooks B."/>
            <person name="Olm M.R."/>
            <person name="Firek B.A."/>
            <person name="Baker R."/>
            <person name="Thomas B.C."/>
            <person name="Morowitz M.J."/>
            <person name="Banfield J.F."/>
        </authorList>
    </citation>
    <scope>NUCLEOTIDE SEQUENCE [LARGE SCALE GENOMIC DNA]</scope>
    <source>
        <strain evidence="2">S2_003_000_R1_3</strain>
    </source>
</reference>
<gene>
    <name evidence="2" type="ORF">DI525_10345</name>
</gene>
<dbReference type="SUPFAM" id="SSF50475">
    <property type="entry name" value="FMN-binding split barrel"/>
    <property type="match status" value="1"/>
</dbReference>
<dbReference type="Proteomes" id="UP000249432">
    <property type="component" value="Unassembled WGS sequence"/>
</dbReference>
<dbReference type="PANTHER" id="PTHR40660:SF1">
    <property type="entry name" value="5'-PHOSPHATE OXIDASE PUTATIVE DOMAIN-CONTAINING PROTEIN-RELATED"/>
    <property type="match status" value="1"/>
</dbReference>
<protein>
    <submittedName>
        <fullName evidence="2">Pyridoxamine 5'-phosphate oxidase</fullName>
    </submittedName>
</protein>
<dbReference type="EMBL" id="QFRA01000044">
    <property type="protein sequence ID" value="PZR03349.1"/>
    <property type="molecule type" value="Genomic_DNA"/>
</dbReference>
<dbReference type="PANTHER" id="PTHR40660">
    <property type="entry name" value="5'-PHOSPHATE OXIDASE PUTATIVE DOMAIN-CONTAINING PROTEIN-RELATED"/>
    <property type="match status" value="1"/>
</dbReference>
<evidence type="ECO:0000259" key="1">
    <source>
        <dbReference type="Pfam" id="PF01243"/>
    </source>
</evidence>
<dbReference type="InterPro" id="IPR011576">
    <property type="entry name" value="Pyridox_Oxase_N"/>
</dbReference>
<evidence type="ECO:0000313" key="2">
    <source>
        <dbReference type="EMBL" id="PZR03349.1"/>
    </source>
</evidence>
<dbReference type="Pfam" id="PF01243">
    <property type="entry name" value="PNPOx_N"/>
    <property type="match status" value="1"/>
</dbReference>
<dbReference type="RefSeq" id="WP_303735640.1">
    <property type="nucleotide sequence ID" value="NZ_CAKZHK010000010.1"/>
</dbReference>
<feature type="domain" description="Pyridoxamine 5'-phosphate oxidase N-terminal" evidence="1">
    <location>
        <begin position="5"/>
        <end position="122"/>
    </location>
</feature>
<dbReference type="InterPro" id="IPR012349">
    <property type="entry name" value="Split_barrel_FMN-bd"/>
</dbReference>
<proteinExistence type="predicted"/>
<name>A0A2W5SJH0_9CORY</name>
<evidence type="ECO:0000313" key="3">
    <source>
        <dbReference type="Proteomes" id="UP000249432"/>
    </source>
</evidence>
<organism evidence="2 3">
    <name type="scientific">Corynebacterium kroppenstedtii</name>
    <dbReference type="NCBI Taxonomy" id="161879"/>
    <lineage>
        <taxon>Bacteria</taxon>
        <taxon>Bacillati</taxon>
        <taxon>Actinomycetota</taxon>
        <taxon>Actinomycetes</taxon>
        <taxon>Mycobacteriales</taxon>
        <taxon>Corynebacteriaceae</taxon>
        <taxon>Corynebacterium</taxon>
    </lineage>
</organism>